<dbReference type="InterPro" id="IPR006153">
    <property type="entry name" value="Cation/H_exchanger_TM"/>
</dbReference>
<evidence type="ECO:0000256" key="7">
    <source>
        <dbReference type="ARBA" id="ARBA00023065"/>
    </source>
</evidence>
<feature type="transmembrane region" description="Helical" evidence="10">
    <location>
        <begin position="33"/>
        <end position="51"/>
    </location>
</feature>
<keyword evidence="9 10" id="KW-0739">Sodium transport</keyword>
<dbReference type="Pfam" id="PF00999">
    <property type="entry name" value="Na_H_Exchanger"/>
    <property type="match status" value="1"/>
</dbReference>
<dbReference type="Gene3D" id="6.10.140.1330">
    <property type="match status" value="1"/>
</dbReference>
<keyword evidence="3 10" id="KW-1003">Cell membrane</keyword>
<feature type="domain" description="Cation/H+ exchanger transmembrane" evidence="12">
    <location>
        <begin position="14"/>
        <end position="405"/>
    </location>
</feature>
<dbReference type="PANTHER" id="PTHR10110:SF86">
    <property type="entry name" value="SODIUM_HYDROGEN EXCHANGER 7"/>
    <property type="match status" value="1"/>
</dbReference>
<evidence type="ECO:0000256" key="9">
    <source>
        <dbReference type="ARBA" id="ARBA00023201"/>
    </source>
</evidence>
<keyword evidence="8 10" id="KW-0472">Membrane</keyword>
<evidence type="ECO:0000256" key="1">
    <source>
        <dbReference type="ARBA" id="ARBA00004651"/>
    </source>
</evidence>
<evidence type="ECO:0000313" key="14">
    <source>
        <dbReference type="Proteomes" id="UP001199469"/>
    </source>
</evidence>
<evidence type="ECO:0000256" key="11">
    <source>
        <dbReference type="SAM" id="MobiDB-lite"/>
    </source>
</evidence>
<feature type="transmembrane region" description="Helical" evidence="10">
    <location>
        <begin position="6"/>
        <end position="26"/>
    </location>
</feature>
<comment type="caution">
    <text evidence="10">Lacks conserved residue(s) required for the propagation of feature annotation.</text>
</comment>
<dbReference type="RefSeq" id="WP_230735902.1">
    <property type="nucleotide sequence ID" value="NZ_JAJNDB010000003.1"/>
</dbReference>
<feature type="transmembrane region" description="Helical" evidence="10">
    <location>
        <begin position="85"/>
        <end position="108"/>
    </location>
</feature>
<evidence type="ECO:0000256" key="8">
    <source>
        <dbReference type="ARBA" id="ARBA00023136"/>
    </source>
</evidence>
<evidence type="ECO:0000256" key="5">
    <source>
        <dbReference type="ARBA" id="ARBA00022989"/>
    </source>
</evidence>
<dbReference type="InterPro" id="IPR018422">
    <property type="entry name" value="Cation/H_exchanger_CPA1"/>
</dbReference>
<keyword evidence="4 10" id="KW-0812">Transmembrane</keyword>
<proteinExistence type="inferred from homology"/>
<name>A0ABS8PA46_9PSEU</name>
<organism evidence="13 14">
    <name type="scientific">Actinomycetospora endophytica</name>
    <dbReference type="NCBI Taxonomy" id="2291215"/>
    <lineage>
        <taxon>Bacteria</taxon>
        <taxon>Bacillati</taxon>
        <taxon>Actinomycetota</taxon>
        <taxon>Actinomycetes</taxon>
        <taxon>Pseudonocardiales</taxon>
        <taxon>Pseudonocardiaceae</taxon>
        <taxon>Actinomycetospora</taxon>
    </lineage>
</organism>
<keyword evidence="10" id="KW-0050">Antiport</keyword>
<gene>
    <name evidence="13" type="ORF">LQ327_17395</name>
</gene>
<comment type="caution">
    <text evidence="13">The sequence shown here is derived from an EMBL/GenBank/DDBJ whole genome shotgun (WGS) entry which is preliminary data.</text>
</comment>
<feature type="transmembrane region" description="Helical" evidence="10">
    <location>
        <begin position="114"/>
        <end position="137"/>
    </location>
</feature>
<evidence type="ECO:0000256" key="3">
    <source>
        <dbReference type="ARBA" id="ARBA00022475"/>
    </source>
</evidence>
<comment type="similarity">
    <text evidence="10">Belongs to the monovalent cation:proton antiporter 1 (CPA1) transporter (TC 2.A.36) family.</text>
</comment>
<accession>A0ABS8PA46</accession>
<feature type="transmembrane region" description="Helical" evidence="10">
    <location>
        <begin position="57"/>
        <end position="73"/>
    </location>
</feature>
<evidence type="ECO:0000256" key="2">
    <source>
        <dbReference type="ARBA" id="ARBA00022448"/>
    </source>
</evidence>
<keyword evidence="14" id="KW-1185">Reference proteome</keyword>
<evidence type="ECO:0000313" key="13">
    <source>
        <dbReference type="EMBL" id="MCD2195145.1"/>
    </source>
</evidence>
<evidence type="ECO:0000256" key="10">
    <source>
        <dbReference type="RuleBase" id="RU366002"/>
    </source>
</evidence>
<feature type="transmembrane region" description="Helical" evidence="10">
    <location>
        <begin position="265"/>
        <end position="285"/>
    </location>
</feature>
<feature type="transmembrane region" description="Helical" evidence="10">
    <location>
        <begin position="222"/>
        <end position="244"/>
    </location>
</feature>
<evidence type="ECO:0000259" key="12">
    <source>
        <dbReference type="Pfam" id="PF00999"/>
    </source>
</evidence>
<dbReference type="NCBIfam" id="TIGR00831">
    <property type="entry name" value="a_cpa1"/>
    <property type="match status" value="1"/>
</dbReference>
<protein>
    <submittedName>
        <fullName evidence="13">Na+/H+ antiporter</fullName>
    </submittedName>
</protein>
<dbReference type="Proteomes" id="UP001199469">
    <property type="component" value="Unassembled WGS sequence"/>
</dbReference>
<dbReference type="InterPro" id="IPR004705">
    <property type="entry name" value="Cation/H_exchanger_CPA1_bac"/>
</dbReference>
<feature type="transmembrane region" description="Helical" evidence="10">
    <location>
        <begin position="381"/>
        <end position="404"/>
    </location>
</feature>
<keyword evidence="7 10" id="KW-0406">Ion transport</keyword>
<dbReference type="PANTHER" id="PTHR10110">
    <property type="entry name" value="SODIUM/HYDROGEN EXCHANGER"/>
    <property type="match status" value="1"/>
</dbReference>
<sequence>MQDAHLLEVLVVVLAAVLVLSVVARWLRIAAPLVLLVGGVPLAFVPWMAGVALPPEVVLLLFLPALLYWEALTTSWRELRANLRVVVLTSVFLVLATAGVVAVVGHALGLSWPVAWVLGAVVAPTDATAVTAIATGLPRRFLTTLRAESLVNDGTALVVFAVALAVATGEQSFSWPGALGRFALSYLGGALAGLLVAWLSVQARRIATDRLLENTVDVLTPFAAYLLAELVGASGVLAVVVVGLGMARMGPRITAARTRLQARGFWQISTFLLNGALFVLVGLQLRGALAALQDYSLGQAVLDAGLVALAVMGTRVVWNYTTPYIIRAVDRRPVQRARRIGARQRLVGAWAGFRGGVSLAAALAVPLTLVDGRPFPGRDLIIVVTFGVILVTLVVQGLTLPAVLRFARLPEDTGVVSEEHLARRTATRAGLDALADTAARLGVSPAAVDRVREDYREHLVLLRDGPDHDGDADHAERDRADQEDYQRLRAALLAEKRRAVLALRDEGTIDDIVLRRVQSTFDTEEIRLTAAAEPD</sequence>
<evidence type="ECO:0000256" key="6">
    <source>
        <dbReference type="ARBA" id="ARBA00023053"/>
    </source>
</evidence>
<evidence type="ECO:0000256" key="4">
    <source>
        <dbReference type="ARBA" id="ARBA00022692"/>
    </source>
</evidence>
<feature type="transmembrane region" description="Helical" evidence="10">
    <location>
        <begin position="182"/>
        <end position="202"/>
    </location>
</feature>
<keyword evidence="5 10" id="KW-1133">Transmembrane helix</keyword>
<comment type="subcellular location">
    <subcellularLocation>
        <location evidence="1 10">Cell membrane</location>
        <topology evidence="1 10">Multi-pass membrane protein</topology>
    </subcellularLocation>
</comment>
<keyword evidence="2 10" id="KW-0813">Transport</keyword>
<feature type="region of interest" description="Disordered" evidence="11">
    <location>
        <begin position="463"/>
        <end position="482"/>
    </location>
</feature>
<feature type="transmembrane region" description="Helical" evidence="10">
    <location>
        <begin position="347"/>
        <end position="369"/>
    </location>
</feature>
<reference evidence="13 14" key="1">
    <citation type="submission" date="2021-11" db="EMBL/GenBank/DDBJ databases">
        <title>Draft genome sequence of Actinomycetospora sp. SF1 isolated from the rhizosphere soil.</title>
        <authorList>
            <person name="Duangmal K."/>
            <person name="Chantavorakit T."/>
        </authorList>
    </citation>
    <scope>NUCLEOTIDE SEQUENCE [LARGE SCALE GENOMIC DNA]</scope>
    <source>
        <strain evidence="13 14">TBRC 5722</strain>
    </source>
</reference>
<keyword evidence="6 10" id="KW-0915">Sodium</keyword>
<comment type="function">
    <text evidence="10">Na(+)/H(+) antiporter that extrudes sodium in exchange for external protons.</text>
</comment>
<dbReference type="EMBL" id="JAJNDB010000003">
    <property type="protein sequence ID" value="MCD2195145.1"/>
    <property type="molecule type" value="Genomic_DNA"/>
</dbReference>